<dbReference type="InterPro" id="IPR013324">
    <property type="entry name" value="RNA_pol_sigma_r3/r4-like"/>
</dbReference>
<dbReference type="InterPro" id="IPR036388">
    <property type="entry name" value="WH-like_DNA-bd_sf"/>
</dbReference>
<feature type="domain" description="RNA polymerase sigma-70 region 2" evidence="5">
    <location>
        <begin position="25"/>
        <end position="88"/>
    </location>
</feature>
<evidence type="ECO:0000259" key="6">
    <source>
        <dbReference type="Pfam" id="PF08281"/>
    </source>
</evidence>
<dbReference type="InterPro" id="IPR013325">
    <property type="entry name" value="RNA_pol_sigma_r2"/>
</dbReference>
<keyword evidence="3" id="KW-0731">Sigma factor</keyword>
<evidence type="ECO:0000313" key="7">
    <source>
        <dbReference type="EMBL" id="QTD49401.1"/>
    </source>
</evidence>
<dbReference type="NCBIfam" id="TIGR02937">
    <property type="entry name" value="sigma70-ECF"/>
    <property type="match status" value="1"/>
</dbReference>
<keyword evidence="2" id="KW-0805">Transcription regulation</keyword>
<evidence type="ECO:0000259" key="5">
    <source>
        <dbReference type="Pfam" id="PF04542"/>
    </source>
</evidence>
<comment type="similarity">
    <text evidence="1">Belongs to the sigma-70 factor family. ECF subfamily.</text>
</comment>
<evidence type="ECO:0000256" key="1">
    <source>
        <dbReference type="ARBA" id="ARBA00010641"/>
    </source>
</evidence>
<name>A0A8A4TKJ5_SULCO</name>
<evidence type="ECO:0000256" key="4">
    <source>
        <dbReference type="ARBA" id="ARBA00023163"/>
    </source>
</evidence>
<keyword evidence="8" id="KW-1185">Reference proteome</keyword>
<dbReference type="PANTHER" id="PTHR43133:SF51">
    <property type="entry name" value="RNA POLYMERASE SIGMA FACTOR"/>
    <property type="match status" value="1"/>
</dbReference>
<reference evidence="7" key="1">
    <citation type="submission" date="2021-03" db="EMBL/GenBank/DDBJ databases">
        <title>Acanthopleuribacteraceae sp. M133.</title>
        <authorList>
            <person name="Wang G."/>
        </authorList>
    </citation>
    <scope>NUCLEOTIDE SEQUENCE</scope>
    <source>
        <strain evidence="7">M133</strain>
    </source>
</reference>
<proteinExistence type="inferred from homology"/>
<accession>A0A8A4TKJ5</accession>
<dbReference type="Gene3D" id="1.10.10.10">
    <property type="entry name" value="Winged helix-like DNA-binding domain superfamily/Winged helix DNA-binding domain"/>
    <property type="match status" value="1"/>
</dbReference>
<evidence type="ECO:0000256" key="3">
    <source>
        <dbReference type="ARBA" id="ARBA00023082"/>
    </source>
</evidence>
<dbReference type="GO" id="GO:0006352">
    <property type="term" value="P:DNA-templated transcription initiation"/>
    <property type="evidence" value="ECO:0007669"/>
    <property type="project" value="InterPro"/>
</dbReference>
<dbReference type="Proteomes" id="UP000663929">
    <property type="component" value="Chromosome"/>
</dbReference>
<evidence type="ECO:0000313" key="8">
    <source>
        <dbReference type="Proteomes" id="UP000663929"/>
    </source>
</evidence>
<dbReference type="Pfam" id="PF04542">
    <property type="entry name" value="Sigma70_r2"/>
    <property type="match status" value="1"/>
</dbReference>
<protein>
    <submittedName>
        <fullName evidence="7">Sigma-70 family RNA polymerase sigma factor</fullName>
    </submittedName>
</protein>
<dbReference type="InterPro" id="IPR039425">
    <property type="entry name" value="RNA_pol_sigma-70-like"/>
</dbReference>
<organism evidence="7 8">
    <name type="scientific">Sulfidibacter corallicola</name>
    <dbReference type="NCBI Taxonomy" id="2818388"/>
    <lineage>
        <taxon>Bacteria</taxon>
        <taxon>Pseudomonadati</taxon>
        <taxon>Acidobacteriota</taxon>
        <taxon>Holophagae</taxon>
        <taxon>Acanthopleuribacterales</taxon>
        <taxon>Acanthopleuribacteraceae</taxon>
        <taxon>Sulfidibacter</taxon>
    </lineage>
</organism>
<dbReference type="EMBL" id="CP071793">
    <property type="protein sequence ID" value="QTD49401.1"/>
    <property type="molecule type" value="Genomic_DNA"/>
</dbReference>
<dbReference type="InterPro" id="IPR013249">
    <property type="entry name" value="RNA_pol_sigma70_r4_t2"/>
</dbReference>
<keyword evidence="4" id="KW-0804">Transcription</keyword>
<dbReference type="AlphaFoldDB" id="A0A8A4TKJ5"/>
<sequence length="181" mass="20900">MDTNDARLVEKARGGSLQAFDALMIRYQRTIVKIAMSFTRDADHALDISQNVFLKAYQKLDTLADPDRFKAWLMRMAYNESLSWQRGKSNGDVLEPDESLEQKIPVEGGQEWAFQRADDRRMLLQLLDLLNPKYRLAVVLKYFEDCSIKDIATTLQCSEDVVKNMLYRSLKRMAGSARRVI</sequence>
<evidence type="ECO:0000256" key="2">
    <source>
        <dbReference type="ARBA" id="ARBA00023015"/>
    </source>
</evidence>
<dbReference type="InterPro" id="IPR014284">
    <property type="entry name" value="RNA_pol_sigma-70_dom"/>
</dbReference>
<dbReference type="GO" id="GO:0016987">
    <property type="term" value="F:sigma factor activity"/>
    <property type="evidence" value="ECO:0007669"/>
    <property type="project" value="UniProtKB-KW"/>
</dbReference>
<dbReference type="Gene3D" id="1.10.1740.10">
    <property type="match status" value="1"/>
</dbReference>
<dbReference type="KEGG" id="scor:J3U87_27770"/>
<dbReference type="RefSeq" id="WP_237379036.1">
    <property type="nucleotide sequence ID" value="NZ_CP071793.1"/>
</dbReference>
<dbReference type="SUPFAM" id="SSF88659">
    <property type="entry name" value="Sigma3 and sigma4 domains of RNA polymerase sigma factors"/>
    <property type="match status" value="1"/>
</dbReference>
<dbReference type="PANTHER" id="PTHR43133">
    <property type="entry name" value="RNA POLYMERASE ECF-TYPE SIGMA FACTO"/>
    <property type="match status" value="1"/>
</dbReference>
<dbReference type="GO" id="GO:0003677">
    <property type="term" value="F:DNA binding"/>
    <property type="evidence" value="ECO:0007669"/>
    <property type="project" value="InterPro"/>
</dbReference>
<dbReference type="InterPro" id="IPR007627">
    <property type="entry name" value="RNA_pol_sigma70_r2"/>
</dbReference>
<gene>
    <name evidence="7" type="ORF">J3U87_27770</name>
</gene>
<dbReference type="Pfam" id="PF08281">
    <property type="entry name" value="Sigma70_r4_2"/>
    <property type="match status" value="1"/>
</dbReference>
<feature type="domain" description="RNA polymerase sigma factor 70 region 4 type 2" evidence="6">
    <location>
        <begin position="121"/>
        <end position="173"/>
    </location>
</feature>
<dbReference type="SUPFAM" id="SSF88946">
    <property type="entry name" value="Sigma2 domain of RNA polymerase sigma factors"/>
    <property type="match status" value="1"/>
</dbReference>